<name>A0A1J5P0S9_9ZZZZ</name>
<protein>
    <submittedName>
        <fullName evidence="2">Uncharacterized protein</fullName>
    </submittedName>
</protein>
<sequence>MWARRAGKLGEKITAIQSVAISPPAGVWAKPAGTCIQLLAEMIQKAEISVPMATSRVAAKCRPRPTLRQPNSMIPRKLASRKNAVSTSKASSGPITGDAWAENTLQLLPSS</sequence>
<feature type="region of interest" description="Disordered" evidence="1">
    <location>
        <begin position="78"/>
        <end position="97"/>
    </location>
</feature>
<comment type="caution">
    <text evidence="2">The sequence shown here is derived from an EMBL/GenBank/DDBJ whole genome shotgun (WGS) entry which is preliminary data.</text>
</comment>
<feature type="compositionally biased region" description="Polar residues" evidence="1">
    <location>
        <begin position="83"/>
        <end position="94"/>
    </location>
</feature>
<reference evidence="2" key="1">
    <citation type="submission" date="2016-10" db="EMBL/GenBank/DDBJ databases">
        <title>Sequence of Gallionella enrichment culture.</title>
        <authorList>
            <person name="Poehlein A."/>
            <person name="Muehling M."/>
            <person name="Daniel R."/>
        </authorList>
    </citation>
    <scope>NUCLEOTIDE SEQUENCE</scope>
</reference>
<proteinExistence type="predicted"/>
<evidence type="ECO:0000313" key="2">
    <source>
        <dbReference type="EMBL" id="OIQ64694.1"/>
    </source>
</evidence>
<accession>A0A1J5P0S9</accession>
<evidence type="ECO:0000256" key="1">
    <source>
        <dbReference type="SAM" id="MobiDB-lite"/>
    </source>
</evidence>
<dbReference type="EMBL" id="MLJW01007909">
    <property type="protein sequence ID" value="OIQ64694.1"/>
    <property type="molecule type" value="Genomic_DNA"/>
</dbReference>
<dbReference type="AlphaFoldDB" id="A0A1J5P0S9"/>
<gene>
    <name evidence="2" type="ORF">GALL_537550</name>
</gene>
<organism evidence="2">
    <name type="scientific">mine drainage metagenome</name>
    <dbReference type="NCBI Taxonomy" id="410659"/>
    <lineage>
        <taxon>unclassified sequences</taxon>
        <taxon>metagenomes</taxon>
        <taxon>ecological metagenomes</taxon>
    </lineage>
</organism>